<evidence type="ECO:0000256" key="2">
    <source>
        <dbReference type="ARBA" id="ARBA00022801"/>
    </source>
</evidence>
<organism evidence="3 4">
    <name type="scientific">Butyrivibrio fibrisolvens</name>
    <dbReference type="NCBI Taxonomy" id="831"/>
    <lineage>
        <taxon>Bacteria</taxon>
        <taxon>Bacillati</taxon>
        <taxon>Bacillota</taxon>
        <taxon>Clostridia</taxon>
        <taxon>Lachnospirales</taxon>
        <taxon>Lachnospiraceae</taxon>
        <taxon>Butyrivibrio</taxon>
    </lineage>
</organism>
<dbReference type="Proteomes" id="UP000182584">
    <property type="component" value="Unassembled WGS sequence"/>
</dbReference>
<dbReference type="InterPro" id="IPR050955">
    <property type="entry name" value="Plant_Biomass_Hydrol_Est"/>
</dbReference>
<proteinExistence type="predicted"/>
<evidence type="ECO:0000313" key="3">
    <source>
        <dbReference type="EMBL" id="SER98149.1"/>
    </source>
</evidence>
<dbReference type="OrthoDB" id="2751280at2"/>
<accession>A0A1H9TMH6</accession>
<gene>
    <name evidence="3" type="ORF">SAMN04487884_11557</name>
</gene>
<dbReference type="EMBL" id="FOGJ01000015">
    <property type="protein sequence ID" value="SER98149.1"/>
    <property type="molecule type" value="Genomic_DNA"/>
</dbReference>
<evidence type="ECO:0000313" key="4">
    <source>
        <dbReference type="Proteomes" id="UP000182584"/>
    </source>
</evidence>
<dbReference type="SUPFAM" id="SSF53474">
    <property type="entry name" value="alpha/beta-Hydrolases"/>
    <property type="match status" value="1"/>
</dbReference>
<name>A0A1H9TMH6_BUTFI</name>
<keyword evidence="2" id="KW-0378">Hydrolase</keyword>
<dbReference type="AlphaFoldDB" id="A0A1H9TMH6"/>
<dbReference type="PANTHER" id="PTHR43037">
    <property type="entry name" value="UNNAMED PRODUCT-RELATED"/>
    <property type="match status" value="1"/>
</dbReference>
<dbReference type="PANTHER" id="PTHR43037:SF5">
    <property type="entry name" value="FERULOYL ESTERASE"/>
    <property type="match status" value="1"/>
</dbReference>
<dbReference type="GO" id="GO:0016787">
    <property type="term" value="F:hydrolase activity"/>
    <property type="evidence" value="ECO:0007669"/>
    <property type="project" value="UniProtKB-KW"/>
</dbReference>
<keyword evidence="1" id="KW-0732">Signal</keyword>
<evidence type="ECO:0000256" key="1">
    <source>
        <dbReference type="ARBA" id="ARBA00022729"/>
    </source>
</evidence>
<dbReference type="RefSeq" id="WP_074756647.1">
    <property type="nucleotide sequence ID" value="NZ_FOGJ01000015.1"/>
</dbReference>
<protein>
    <submittedName>
        <fullName evidence="3">Uncharacterized protein</fullName>
    </submittedName>
</protein>
<dbReference type="eggNOG" id="COG3509">
    <property type="taxonomic scope" value="Bacteria"/>
</dbReference>
<dbReference type="Gene3D" id="3.40.50.1820">
    <property type="entry name" value="alpha/beta hydrolase"/>
    <property type="match status" value="1"/>
</dbReference>
<dbReference type="InterPro" id="IPR029058">
    <property type="entry name" value="AB_hydrolase_fold"/>
</dbReference>
<reference evidence="3 4" key="1">
    <citation type="submission" date="2016-10" db="EMBL/GenBank/DDBJ databases">
        <authorList>
            <person name="de Groot N.N."/>
        </authorList>
    </citation>
    <scope>NUCLEOTIDE SEQUENCE [LARGE SCALE GENOMIC DNA]</scope>
    <source>
        <strain evidence="3 4">AR40</strain>
    </source>
</reference>
<sequence>MGMMERPVVKTLSDGGKYWEHEFEHFYLKAYVPVNDIDSQANDYTFRAPLLLIFEEDRRSKEDAISFAKESGLEKIAARYDSSVLFVYPTCDGAWDNATDELYKEVIASVKMYPVYEDGLVEWSDFISKRYMGFYIRGAIFRADIYSYGKSADYVARNLLKTTDGQYLWGPGEITPSVCSMERLSIVPNVERKDIAIVSVANSSKVNDAFKDCEHLLVTDAADYEKDFDSFVKKYKRWCGDLQIEPDFEALSMNEDVGVITVKTSPDNKGIFKDTKEHKIGYFAYYNKDIMDGSKVPLVLGFHGGGDTAMFLTFVSGWYEVAHKYGFLYVAIDNHLAVSATEVAEFIESLKLRYPIDEHRIYGTGFSMGSGKSWDMFQEYPEIFAGLMPASALFPKDHNLFGDYIGDRINKTVPVPIFYSGGEESPLPELPFQAAQCIERVQYAASVNKCKERFEDLDFEDRANWEDKIYGKKADRVEVVHDDSRNSDLTIRYYDSEDGVCRTAFASVSHQQHECRQHTCENAWKFISKFTR</sequence>